<dbReference type="EC" id="2.1.1.37" evidence="1"/>
<keyword evidence="3" id="KW-0808">Transferase</keyword>
<reference evidence="6 7" key="1">
    <citation type="journal article" date="2020" name="ISME J.">
        <title>Comparative genomics reveals insights into cyanobacterial evolution and habitat adaptation.</title>
        <authorList>
            <person name="Chen M.Y."/>
            <person name="Teng W.K."/>
            <person name="Zhao L."/>
            <person name="Hu C.X."/>
            <person name="Zhou Y.K."/>
            <person name="Han B.P."/>
            <person name="Song L.R."/>
            <person name="Shu W.S."/>
        </authorList>
    </citation>
    <scope>NUCLEOTIDE SEQUENCE [LARGE SCALE GENOMIC DNA]</scope>
    <source>
        <strain evidence="6 7">FACHB-248</strain>
    </source>
</reference>
<comment type="caution">
    <text evidence="6">The sequence shown here is derived from an EMBL/GenBank/DDBJ whole genome shotgun (WGS) entry which is preliminary data.</text>
</comment>
<dbReference type="EMBL" id="JACJTA010000052">
    <property type="protein sequence ID" value="MBD2606974.1"/>
    <property type="molecule type" value="Genomic_DNA"/>
</dbReference>
<keyword evidence="7" id="KW-1185">Reference proteome</keyword>
<dbReference type="GO" id="GO:0032259">
    <property type="term" value="P:methylation"/>
    <property type="evidence" value="ECO:0007669"/>
    <property type="project" value="UniProtKB-KW"/>
</dbReference>
<dbReference type="InterPro" id="IPR029063">
    <property type="entry name" value="SAM-dependent_MTases_sf"/>
</dbReference>
<sequence>MNSTAPAKKIAVSLFSGVGGFDLGFKAAGFEIAIAIDNNPIALATYQHNFPHATVLCKDIRREIGNSVPPLLAYAVGMQVREHLECNTTYQIKCQNWQNCLFLPITCNFKNLFVFVNEILSLSGLSKISKERPPPHLEVEV</sequence>
<accession>A0ABR8GUN5</accession>
<dbReference type="InterPro" id="IPR001525">
    <property type="entry name" value="C5_MeTfrase"/>
</dbReference>
<dbReference type="GO" id="GO:0008168">
    <property type="term" value="F:methyltransferase activity"/>
    <property type="evidence" value="ECO:0007669"/>
    <property type="project" value="UniProtKB-KW"/>
</dbReference>
<dbReference type="Pfam" id="PF00145">
    <property type="entry name" value="DNA_methylase"/>
    <property type="match status" value="1"/>
</dbReference>
<proteinExistence type="predicted"/>
<dbReference type="PANTHER" id="PTHR10629">
    <property type="entry name" value="CYTOSINE-SPECIFIC METHYLTRANSFERASE"/>
    <property type="match status" value="1"/>
</dbReference>
<dbReference type="PANTHER" id="PTHR10629:SF52">
    <property type="entry name" value="DNA (CYTOSINE-5)-METHYLTRANSFERASE 1"/>
    <property type="match status" value="1"/>
</dbReference>
<dbReference type="InterPro" id="IPR031303">
    <property type="entry name" value="C5_meth_CS"/>
</dbReference>
<keyword evidence="5" id="KW-0680">Restriction system</keyword>
<organism evidence="6 7">
    <name type="scientific">Scytonema hofmannii FACHB-248</name>
    <dbReference type="NCBI Taxonomy" id="1842502"/>
    <lineage>
        <taxon>Bacteria</taxon>
        <taxon>Bacillati</taxon>
        <taxon>Cyanobacteriota</taxon>
        <taxon>Cyanophyceae</taxon>
        <taxon>Nostocales</taxon>
        <taxon>Scytonemataceae</taxon>
        <taxon>Scytonema</taxon>
    </lineage>
</organism>
<keyword evidence="4" id="KW-0949">S-adenosyl-L-methionine</keyword>
<keyword evidence="2 6" id="KW-0489">Methyltransferase</keyword>
<evidence type="ECO:0000256" key="1">
    <source>
        <dbReference type="ARBA" id="ARBA00011975"/>
    </source>
</evidence>
<gene>
    <name evidence="6" type="ORF">H6G81_21165</name>
</gene>
<evidence type="ECO:0000313" key="6">
    <source>
        <dbReference type="EMBL" id="MBD2606974.1"/>
    </source>
</evidence>
<evidence type="ECO:0000256" key="2">
    <source>
        <dbReference type="ARBA" id="ARBA00022603"/>
    </source>
</evidence>
<dbReference type="SUPFAM" id="SSF53335">
    <property type="entry name" value="S-adenosyl-L-methionine-dependent methyltransferases"/>
    <property type="match status" value="1"/>
</dbReference>
<evidence type="ECO:0000256" key="5">
    <source>
        <dbReference type="ARBA" id="ARBA00022747"/>
    </source>
</evidence>
<dbReference type="Gene3D" id="3.40.50.150">
    <property type="entry name" value="Vaccinia Virus protein VP39"/>
    <property type="match status" value="1"/>
</dbReference>
<name>A0ABR8GUN5_9CYAN</name>
<evidence type="ECO:0000256" key="4">
    <source>
        <dbReference type="ARBA" id="ARBA00022691"/>
    </source>
</evidence>
<evidence type="ECO:0000256" key="3">
    <source>
        <dbReference type="ARBA" id="ARBA00022679"/>
    </source>
</evidence>
<evidence type="ECO:0000313" key="7">
    <source>
        <dbReference type="Proteomes" id="UP000660380"/>
    </source>
</evidence>
<dbReference type="PROSITE" id="PS00095">
    <property type="entry name" value="C5_MTASE_2"/>
    <property type="match status" value="1"/>
</dbReference>
<dbReference type="InterPro" id="IPR050390">
    <property type="entry name" value="C5-Methyltransferase"/>
</dbReference>
<protein>
    <recommendedName>
        <fullName evidence="1">DNA (cytosine-5-)-methyltransferase</fullName>
        <ecNumber evidence="1">2.1.1.37</ecNumber>
    </recommendedName>
</protein>
<dbReference type="Proteomes" id="UP000660380">
    <property type="component" value="Unassembled WGS sequence"/>
</dbReference>